<gene>
    <name evidence="1" type="ORF">VCR31J2_130023</name>
</gene>
<comment type="caution">
    <text evidence="1">The sequence shown here is derived from an EMBL/GenBank/DDBJ whole genome shotgun (WGS) entry which is preliminary data.</text>
</comment>
<name>A0A0T7ES87_9VIBR</name>
<protein>
    <submittedName>
        <fullName evidence="1">Uncharacterized protein</fullName>
    </submittedName>
</protein>
<keyword evidence="2" id="KW-1185">Reference proteome</keyword>
<evidence type="ECO:0000313" key="1">
    <source>
        <dbReference type="EMBL" id="CDT73140.1"/>
    </source>
</evidence>
<proteinExistence type="predicted"/>
<dbReference type="AlphaFoldDB" id="A0A0T7ES87"/>
<reference evidence="1 2" key="1">
    <citation type="submission" date="2014-06" db="EMBL/GenBank/DDBJ databases">
        <authorList>
            <person name="Le Roux F."/>
        </authorList>
    </citation>
    <scope>NUCLEOTIDE SEQUENCE [LARGE SCALE GENOMIC DNA]</scope>
    <source>
        <strain evidence="1 2">J2-31</strain>
    </source>
</reference>
<accession>A0A0T7DR82</accession>
<sequence>MYQAKSKLITALSFFFTIRLYKLVLYNNSKESTCIKSIQLISRSRKLL</sequence>
<evidence type="ECO:0000313" key="2">
    <source>
        <dbReference type="Proteomes" id="UP000041625"/>
    </source>
</evidence>
<organism evidence="1 2">
    <name type="scientific">Vibrio coralliirubri</name>
    <dbReference type="NCBI Taxonomy" id="1516159"/>
    <lineage>
        <taxon>Bacteria</taxon>
        <taxon>Pseudomonadati</taxon>
        <taxon>Pseudomonadota</taxon>
        <taxon>Gammaproteobacteria</taxon>
        <taxon>Vibrionales</taxon>
        <taxon>Vibrionaceae</taxon>
        <taxon>Vibrio</taxon>
    </lineage>
</organism>
<accession>A0A0T7ES87</accession>
<accession>A0A0T7DLW6</accession>
<dbReference type="EMBL" id="CCKJ01000035">
    <property type="protein sequence ID" value="CDT73140.1"/>
    <property type="molecule type" value="Genomic_DNA"/>
</dbReference>
<dbReference type="Proteomes" id="UP000041625">
    <property type="component" value="Unassembled WGS sequence"/>
</dbReference>